<dbReference type="PROSITE" id="PS50235">
    <property type="entry name" value="USP_3"/>
    <property type="match status" value="1"/>
</dbReference>
<dbReference type="Pfam" id="PF19718">
    <property type="entry name" value="USP47_C"/>
    <property type="match status" value="1"/>
</dbReference>
<feature type="region of interest" description="Disordered" evidence="11">
    <location>
        <begin position="1358"/>
        <end position="1389"/>
    </location>
</feature>
<keyword evidence="4" id="KW-0645">Protease</keyword>
<evidence type="ECO:0000259" key="12">
    <source>
        <dbReference type="PROSITE" id="PS50235"/>
    </source>
</evidence>
<keyword evidence="5" id="KW-0833">Ubl conjugation pathway</keyword>
<keyword evidence="6" id="KW-0378">Hydrolase</keyword>
<dbReference type="Proteomes" id="UP000046393">
    <property type="component" value="Unplaced"/>
</dbReference>
<dbReference type="WBParaSite" id="SMUV_0000788401-mRNA-1">
    <property type="protein sequence ID" value="SMUV_0000788401-mRNA-1"/>
    <property type="gene ID" value="SMUV_0000788401"/>
</dbReference>
<dbReference type="GO" id="GO:0005634">
    <property type="term" value="C:nucleus"/>
    <property type="evidence" value="ECO:0007669"/>
    <property type="project" value="TreeGrafter"/>
</dbReference>
<evidence type="ECO:0000256" key="3">
    <source>
        <dbReference type="ARBA" id="ARBA00012759"/>
    </source>
</evidence>
<evidence type="ECO:0000313" key="13">
    <source>
        <dbReference type="Proteomes" id="UP000046393"/>
    </source>
</evidence>
<dbReference type="PROSITE" id="PS00972">
    <property type="entry name" value="USP_1"/>
    <property type="match status" value="1"/>
</dbReference>
<dbReference type="GO" id="GO:0006508">
    <property type="term" value="P:proteolysis"/>
    <property type="evidence" value="ECO:0007669"/>
    <property type="project" value="UniProtKB-KW"/>
</dbReference>
<evidence type="ECO:0000256" key="4">
    <source>
        <dbReference type="ARBA" id="ARBA00022670"/>
    </source>
</evidence>
<dbReference type="PROSITE" id="PS00973">
    <property type="entry name" value="USP_2"/>
    <property type="match status" value="1"/>
</dbReference>
<proteinExistence type="inferred from homology"/>
<evidence type="ECO:0000256" key="7">
    <source>
        <dbReference type="ARBA" id="ARBA00022807"/>
    </source>
</evidence>
<dbReference type="GO" id="GO:0016579">
    <property type="term" value="P:protein deubiquitination"/>
    <property type="evidence" value="ECO:0007669"/>
    <property type="project" value="InterPro"/>
</dbReference>
<dbReference type="InterPro" id="IPR001394">
    <property type="entry name" value="Peptidase_C19_UCH"/>
</dbReference>
<feature type="domain" description="USP" evidence="12">
    <location>
        <begin position="117"/>
        <end position="525"/>
    </location>
</feature>
<dbReference type="PANTHER" id="PTHR24006">
    <property type="entry name" value="UBIQUITIN CARBOXYL-TERMINAL HYDROLASE"/>
    <property type="match status" value="1"/>
</dbReference>
<name>A0A0N5ASV0_9BILA</name>
<dbReference type="GO" id="GO:0005829">
    <property type="term" value="C:cytosol"/>
    <property type="evidence" value="ECO:0007669"/>
    <property type="project" value="TreeGrafter"/>
</dbReference>
<sequence>MARKEDHNTLSTSSFKNLIPQPSAASPLPGTSTSEVPEDGDQVACPPLMESSLSYDTRNISTGEDNGNQLEIITNDNSNSPTDGSPTSIPALAFPTSSVPITSPSLGHLDDNGHCYVGLVNQAMTCYLNSLIQTLYMTPEFRNAIYEWKFSGAQSEEARSIPCQLQKLFLLLQTSNRESLETRELTRSFGWGAGEAYDQHDVQELCRIMFDALEQKWRKTNNSSLIQNLYRYLKLCYYHFYLKNNIRKFRGSMEDFVKCLACSTESVKNDVFLDLPLAIKQFGVLEAYKSVEEALQAFIKPEILDGNNQYFCEKCGKKQDAQKGLRITEFPYLLTIQLKRFDFDYNTLHRIKLNDRMVFPFLLNLNGFVYDSSKDSDCEAKRKKISWASVAAGTKKVTEPAVVPPVDYGRFSLKAGFFPKFFFTGIRIGRAENQHPHIEIKEVEELLKKDGPYVYELFSVMVHQGSATGGHYYAYIKNMDQDAWFCFNDSSVTVATVDDIHRTYGGSFGGWACNTNAYMLMYRRIDKAKNAKFLKTCDLPDHLKTILKRWETTEEEKRLKKEYEESLVKVGDTIIMVHVLINGISLNAFCGMERSIRIPYTSKLKDIFDQTIEITFVDSELTSANRFRLIECSDSTFSMKRAFSSLELENVSLNDLYPKYARTLKTYRQDAFFILDCVPINSDFFEVMSSKEACTCKLYPVDIAKKTILTSIFIQFSLSCTVFEMRKKIGEYFGFNKELYQKTRVVIDKKSALTLPSFLLLENDDESCSTLINTAGTRLLSIYFDTSISSDLVEEDRRKNFEKSRLLALLERKRLAMTLTIHLPAENDYKQAGIAPLDFSNIDSIILNCASSNDVECSTTVDSSNDGHGLEHSMKGDCKNEVTQIHREHHSPAPATEVASLPVASASSATMSNNYPLSASLTNSQLSSTSSLVSEDDREPILMEFDHSGTSSPFFTPIVSPSVSDSDDACLEGSNTLNTMKERYERIFNAVADMKDMTEVEGLSPVDLDLISSTAESSEDTVTMGAQTVNSAVGSETSGSNYEVVVLSRSSENGVNEIVVELDGRQSVSSLKEWLSKLLAVDVNRFVVLKHYKKGDDGYENIFYDNETVRDYYSSVVYISINLRSPLKENERVIRVSQFVLDTAEYERWPYLFSIVVSPDTKVHDMLLKCRDLLKATCNLDYELRRLRLRELDVAIGAPVMNSGDTMGRRGGEWSRSVYLQILSEKEADEWEECGTTSYPVAVQRWNPSTLEVSPRSELVVAADLEDQTAALKGAIASHFHVPVEKIELSEPYPSNVWTKYPYTKDRLELLDTVYFSSRTINVNNFNGKLVYFKLNDELPKRLTEAERRAIRIKDSSAKSMDVTKRRKEKPLRIQLSSSVSEDNTFSLP</sequence>
<dbReference type="Gene3D" id="3.90.70.10">
    <property type="entry name" value="Cysteine proteinases"/>
    <property type="match status" value="1"/>
</dbReference>
<evidence type="ECO:0000256" key="11">
    <source>
        <dbReference type="SAM" id="MobiDB-lite"/>
    </source>
</evidence>
<dbReference type="InterPro" id="IPR045578">
    <property type="entry name" value="USP47_C"/>
</dbReference>
<dbReference type="EC" id="3.4.19.12" evidence="3"/>
<evidence type="ECO:0000256" key="9">
    <source>
        <dbReference type="ARBA" id="ARBA00029910"/>
    </source>
</evidence>
<evidence type="ECO:0000256" key="5">
    <source>
        <dbReference type="ARBA" id="ARBA00022786"/>
    </source>
</evidence>
<comment type="catalytic activity">
    <reaction evidence="1">
        <text>Thiol-dependent hydrolysis of ester, thioester, amide, peptide and isopeptide bonds formed by the C-terminal Gly of ubiquitin (a 76-residue protein attached to proteins as an intracellular targeting signal).</text>
        <dbReference type="EC" id="3.4.19.12"/>
    </reaction>
</comment>
<dbReference type="STRING" id="451379.A0A0N5ASV0"/>
<evidence type="ECO:0000256" key="8">
    <source>
        <dbReference type="ARBA" id="ARBA00026136"/>
    </source>
</evidence>
<evidence type="ECO:0000313" key="14">
    <source>
        <dbReference type="WBParaSite" id="SMUV_0000788401-mRNA-1"/>
    </source>
</evidence>
<keyword evidence="13" id="KW-1185">Reference proteome</keyword>
<protein>
    <recommendedName>
        <fullName evidence="8">Ubiquitin carboxyl-terminal hydrolase 47</fullName>
        <ecNumber evidence="3">3.4.19.12</ecNumber>
    </recommendedName>
    <alternativeName>
        <fullName evidence="9">Ubiquitin thioesterase 47</fullName>
    </alternativeName>
    <alternativeName>
        <fullName evidence="10">Ubiquitin-specific-processing protease 47</fullName>
    </alternativeName>
</protein>
<dbReference type="InterPro" id="IPR038765">
    <property type="entry name" value="Papain-like_cys_pep_sf"/>
</dbReference>
<keyword evidence="7" id="KW-0788">Thiol protease</keyword>
<dbReference type="InterPro" id="IPR018200">
    <property type="entry name" value="USP_CS"/>
</dbReference>
<feature type="compositionally biased region" description="Polar residues" evidence="11">
    <location>
        <begin position="1375"/>
        <end position="1389"/>
    </location>
</feature>
<accession>A0A0N5ASV0</accession>
<dbReference type="InterPro" id="IPR028889">
    <property type="entry name" value="USP"/>
</dbReference>
<dbReference type="PANTHER" id="PTHR24006:SF702">
    <property type="entry name" value="UBIQUITIN CARBOXYL-TERMINAL HYDROLASE 47"/>
    <property type="match status" value="1"/>
</dbReference>
<dbReference type="Pfam" id="PF00443">
    <property type="entry name" value="UCH"/>
    <property type="match status" value="1"/>
</dbReference>
<feature type="compositionally biased region" description="Polar residues" evidence="11">
    <location>
        <begin position="51"/>
        <end position="88"/>
    </location>
</feature>
<feature type="region of interest" description="Disordered" evidence="11">
    <location>
        <begin position="1"/>
        <end position="88"/>
    </location>
</feature>
<reference evidence="14" key="1">
    <citation type="submission" date="2017-02" db="UniProtKB">
        <authorList>
            <consortium name="WormBaseParasite"/>
        </authorList>
    </citation>
    <scope>IDENTIFICATION</scope>
</reference>
<comment type="similarity">
    <text evidence="2">Belongs to the peptidase C19 family.</text>
</comment>
<organism evidence="13 14">
    <name type="scientific">Syphacia muris</name>
    <dbReference type="NCBI Taxonomy" id="451379"/>
    <lineage>
        <taxon>Eukaryota</taxon>
        <taxon>Metazoa</taxon>
        <taxon>Ecdysozoa</taxon>
        <taxon>Nematoda</taxon>
        <taxon>Chromadorea</taxon>
        <taxon>Rhabditida</taxon>
        <taxon>Spirurina</taxon>
        <taxon>Oxyuridomorpha</taxon>
        <taxon>Oxyuroidea</taxon>
        <taxon>Oxyuridae</taxon>
        <taxon>Syphacia</taxon>
    </lineage>
</organism>
<dbReference type="SUPFAM" id="SSF54001">
    <property type="entry name" value="Cysteine proteinases"/>
    <property type="match status" value="1"/>
</dbReference>
<evidence type="ECO:0000256" key="6">
    <source>
        <dbReference type="ARBA" id="ARBA00022801"/>
    </source>
</evidence>
<dbReference type="InterPro" id="IPR050164">
    <property type="entry name" value="Peptidase_C19"/>
</dbReference>
<evidence type="ECO:0000256" key="2">
    <source>
        <dbReference type="ARBA" id="ARBA00009085"/>
    </source>
</evidence>
<evidence type="ECO:0000256" key="10">
    <source>
        <dbReference type="ARBA" id="ARBA00032453"/>
    </source>
</evidence>
<evidence type="ECO:0000256" key="1">
    <source>
        <dbReference type="ARBA" id="ARBA00000707"/>
    </source>
</evidence>
<dbReference type="GO" id="GO:0004843">
    <property type="term" value="F:cysteine-type deubiquitinase activity"/>
    <property type="evidence" value="ECO:0007669"/>
    <property type="project" value="UniProtKB-EC"/>
</dbReference>